<keyword evidence="4" id="KW-0808">Transferase</keyword>
<reference evidence="10 11" key="1">
    <citation type="submission" date="2018-03" db="EMBL/GenBank/DDBJ databases">
        <title>Comparative genomics illustrates the genes involved in a hyperalkaliphilic mechanisms of Serpentinomonas isolated from highly-alkaline calcium-rich serpentinized springs.</title>
        <authorList>
            <person name="Suzuki S."/>
            <person name="Ishii S."/>
            <person name="Walworth N."/>
            <person name="Bird L."/>
            <person name="Kuenen J.G."/>
            <person name="Nealson K.H."/>
        </authorList>
    </citation>
    <scope>NUCLEOTIDE SEQUENCE [LARGE SCALE GENOMIC DNA]</scope>
    <source>
        <strain evidence="10 11">83</strain>
    </source>
</reference>
<keyword evidence="5" id="KW-0418">Kinase</keyword>
<evidence type="ECO:0000259" key="9">
    <source>
        <dbReference type="PROSITE" id="PS50110"/>
    </source>
</evidence>
<dbReference type="EC" id="2.7.13.3" evidence="2"/>
<dbReference type="PROSITE" id="PS50109">
    <property type="entry name" value="HIS_KIN"/>
    <property type="match status" value="1"/>
</dbReference>
<dbReference type="InterPro" id="IPR011623">
    <property type="entry name" value="7TMR_DISM_rcpt_extracell_dom1"/>
</dbReference>
<proteinExistence type="predicted"/>
<evidence type="ECO:0000256" key="2">
    <source>
        <dbReference type="ARBA" id="ARBA00012438"/>
    </source>
</evidence>
<dbReference type="Proteomes" id="UP000238326">
    <property type="component" value="Unassembled WGS sequence"/>
</dbReference>
<keyword evidence="3 6" id="KW-0597">Phosphoprotein</keyword>
<dbReference type="AlphaFoldDB" id="A0A2S9KAV4"/>
<dbReference type="InterPro" id="IPR011622">
    <property type="entry name" value="7TMR_DISM_rcpt_extracell_dom2"/>
</dbReference>
<gene>
    <name evidence="10" type="ORF">C6P61_15630</name>
</gene>
<evidence type="ECO:0000256" key="1">
    <source>
        <dbReference type="ARBA" id="ARBA00000085"/>
    </source>
</evidence>
<dbReference type="SMART" id="SM00388">
    <property type="entry name" value="HisKA"/>
    <property type="match status" value="1"/>
</dbReference>
<protein>
    <recommendedName>
        <fullName evidence="2">histidine kinase</fullName>
        <ecNumber evidence="2">2.7.13.3</ecNumber>
    </recommendedName>
</protein>
<comment type="caution">
    <text evidence="10">The sequence shown here is derived from an EMBL/GenBank/DDBJ whole genome shotgun (WGS) entry which is preliminary data.</text>
</comment>
<evidence type="ECO:0000259" key="8">
    <source>
        <dbReference type="PROSITE" id="PS50109"/>
    </source>
</evidence>
<dbReference type="CDD" id="cd00082">
    <property type="entry name" value="HisKA"/>
    <property type="match status" value="1"/>
</dbReference>
<dbReference type="SMART" id="SM00448">
    <property type="entry name" value="REC"/>
    <property type="match status" value="1"/>
</dbReference>
<dbReference type="Pfam" id="PF07696">
    <property type="entry name" value="7TMR-DISMED2"/>
    <property type="match status" value="1"/>
</dbReference>
<dbReference type="InterPro" id="IPR036097">
    <property type="entry name" value="HisK_dim/P_sf"/>
</dbReference>
<dbReference type="InterPro" id="IPR011006">
    <property type="entry name" value="CheY-like_superfamily"/>
</dbReference>
<dbReference type="InterPro" id="IPR003661">
    <property type="entry name" value="HisK_dim/P_dom"/>
</dbReference>
<accession>A0A2S9KAV4</accession>
<dbReference type="Gene3D" id="3.30.565.10">
    <property type="entry name" value="Histidine kinase-like ATPase, C-terminal domain"/>
    <property type="match status" value="1"/>
</dbReference>
<feature type="transmembrane region" description="Helical" evidence="7">
    <location>
        <begin position="217"/>
        <end position="235"/>
    </location>
</feature>
<evidence type="ECO:0000313" key="11">
    <source>
        <dbReference type="Proteomes" id="UP000238326"/>
    </source>
</evidence>
<feature type="domain" description="Histidine kinase" evidence="8">
    <location>
        <begin position="441"/>
        <end position="666"/>
    </location>
</feature>
<dbReference type="OrthoDB" id="8807260at2"/>
<dbReference type="EMBL" id="PVLR01000054">
    <property type="protein sequence ID" value="PRD67560.1"/>
    <property type="molecule type" value="Genomic_DNA"/>
</dbReference>
<dbReference type="SUPFAM" id="SSF47384">
    <property type="entry name" value="Homodimeric domain of signal transducing histidine kinase"/>
    <property type="match status" value="1"/>
</dbReference>
<evidence type="ECO:0000256" key="6">
    <source>
        <dbReference type="PROSITE-ProRule" id="PRU00169"/>
    </source>
</evidence>
<feature type="transmembrane region" description="Helical" evidence="7">
    <location>
        <begin position="255"/>
        <end position="273"/>
    </location>
</feature>
<feature type="transmembrane region" description="Helical" evidence="7">
    <location>
        <begin position="347"/>
        <end position="370"/>
    </location>
</feature>
<feature type="transmembrane region" description="Helical" evidence="7">
    <location>
        <begin position="188"/>
        <end position="210"/>
    </location>
</feature>
<dbReference type="Pfam" id="PF00512">
    <property type="entry name" value="HisKA"/>
    <property type="match status" value="1"/>
</dbReference>
<comment type="catalytic activity">
    <reaction evidence="1">
        <text>ATP + protein L-histidine = ADP + protein N-phospho-L-histidine.</text>
        <dbReference type="EC" id="2.7.13.3"/>
    </reaction>
</comment>
<keyword evidence="11" id="KW-1185">Reference proteome</keyword>
<dbReference type="Gene3D" id="1.10.287.130">
    <property type="match status" value="1"/>
</dbReference>
<feature type="transmembrane region" description="Helical" evidence="7">
    <location>
        <begin position="285"/>
        <end position="306"/>
    </location>
</feature>
<dbReference type="SUPFAM" id="SSF52172">
    <property type="entry name" value="CheY-like"/>
    <property type="match status" value="1"/>
</dbReference>
<keyword evidence="7" id="KW-1133">Transmembrane helix</keyword>
<dbReference type="Pfam" id="PF02518">
    <property type="entry name" value="HATPase_c"/>
    <property type="match status" value="1"/>
</dbReference>
<evidence type="ECO:0000256" key="3">
    <source>
        <dbReference type="ARBA" id="ARBA00022553"/>
    </source>
</evidence>
<dbReference type="InterPro" id="IPR036890">
    <property type="entry name" value="HATPase_C_sf"/>
</dbReference>
<dbReference type="PANTHER" id="PTHR43047">
    <property type="entry name" value="TWO-COMPONENT HISTIDINE PROTEIN KINASE"/>
    <property type="match status" value="1"/>
</dbReference>
<dbReference type="PROSITE" id="PS50110">
    <property type="entry name" value="RESPONSE_REGULATORY"/>
    <property type="match status" value="1"/>
</dbReference>
<dbReference type="Gene3D" id="2.60.40.2380">
    <property type="match status" value="1"/>
</dbReference>
<dbReference type="CDD" id="cd17546">
    <property type="entry name" value="REC_hyHK_CKI1_RcsC-like"/>
    <property type="match status" value="1"/>
</dbReference>
<sequence length="888" mass="98299">MSSLRLLVYLCRCWLVLGLVFGIGSASARAIELGVQPARVDLAVAVDYLEDPTRQLQRQDLEQPAVAARFQPWRAAQGMPSFGYTASAYWLRLCLSRTPAAPADWLLELPYPLLSDLEFHAPGQPVVRTGAMLPLDSRPVPDRYFVFPITLELEPSCFHLRAVSQESLVLPLLAWQPAVYKHSQQRELLLHGLYHGGLLALLLYNLLLFLSLRDRRFLLYSLYAATFSLGIFAGNGFGRVFLWPDSPRFDIQAQALFLSLAAVFSVGFACDFLQTQVQFPRLHGWLKASALGFATVLLALLAQLALDFEISWLLQLNMFNAILMGVLVSVASGLVWRRRVRSAGIFLLAWGSLWLGAVVATLQLLVWIPANFWTSYSLQMGAGIEMLLLSLALADTIRRERERAFEFQAQALESQRQANELDVQLATSRQLARDKSEFLARVSHELRTPLNAIIGYARMLRRGSDRITLHEGSADIERSGMRLLGMIEELLDQSRLSAGGMRLAPAALLLRPWLDEIGRAGRLMADSAGNQFELLLPDQLPHRIEADGQRLRQVLDNLLGNANRHTHDGCIVLSCVVCPTELADCIRLDFAVTDSGEGIVPSDLERIFEPFFMGQGGQAVPSLRAKRMGLGLSISRDLVRLMGGDLGVRSQPGQGSTFYFSVACALLPDSEPSSAPSSPVLLERLPVRLSRRRGELRLLIAEDDPAARLSLVDLLEAQGFMVQAASSGHALLALLADDTQRWDAIVTDQLMPDGDGWAVLNHVRTHWPSVPVVVLSAMALLRPPDCPAGLDFDACLTKPVDPSLLFQTLERLLPPLQRGQAVESGSAEIEPVEREVLAALVRAGAVTEIEEWADELRQRRPELDDFAQRLLQAARRLELTELRRLAGA</sequence>
<dbReference type="InterPro" id="IPR005467">
    <property type="entry name" value="His_kinase_dom"/>
</dbReference>
<dbReference type="Gene3D" id="3.40.50.2300">
    <property type="match status" value="1"/>
</dbReference>
<keyword evidence="7" id="KW-0472">Membrane</keyword>
<dbReference type="GO" id="GO:0000155">
    <property type="term" value="F:phosphorelay sensor kinase activity"/>
    <property type="evidence" value="ECO:0007669"/>
    <property type="project" value="InterPro"/>
</dbReference>
<dbReference type="RefSeq" id="WP_105730853.1">
    <property type="nucleotide sequence ID" value="NZ_PVLR01000054.1"/>
</dbReference>
<feature type="modified residue" description="4-aspartylphosphate" evidence="6">
    <location>
        <position position="748"/>
    </location>
</feature>
<dbReference type="Pfam" id="PF07695">
    <property type="entry name" value="7TMR-DISM_7TM"/>
    <property type="match status" value="1"/>
</dbReference>
<evidence type="ECO:0000256" key="4">
    <source>
        <dbReference type="ARBA" id="ARBA00022679"/>
    </source>
</evidence>
<name>A0A2S9KAV4_9BURK</name>
<dbReference type="InterPro" id="IPR004358">
    <property type="entry name" value="Sig_transdc_His_kin-like_C"/>
</dbReference>
<feature type="transmembrane region" description="Helical" evidence="7">
    <location>
        <begin position="312"/>
        <end position="335"/>
    </location>
</feature>
<dbReference type="PRINTS" id="PR00344">
    <property type="entry name" value="BCTRLSENSOR"/>
</dbReference>
<evidence type="ECO:0000313" key="10">
    <source>
        <dbReference type="EMBL" id="PRD67560.1"/>
    </source>
</evidence>
<evidence type="ECO:0000256" key="7">
    <source>
        <dbReference type="SAM" id="Phobius"/>
    </source>
</evidence>
<evidence type="ECO:0000256" key="5">
    <source>
        <dbReference type="ARBA" id="ARBA00022777"/>
    </source>
</evidence>
<dbReference type="SUPFAM" id="SSF55874">
    <property type="entry name" value="ATPase domain of HSP90 chaperone/DNA topoisomerase II/histidine kinase"/>
    <property type="match status" value="1"/>
</dbReference>
<keyword evidence="7" id="KW-0812">Transmembrane</keyword>
<dbReference type="Pfam" id="PF00072">
    <property type="entry name" value="Response_reg"/>
    <property type="match status" value="1"/>
</dbReference>
<feature type="domain" description="Response regulatory" evidence="9">
    <location>
        <begin position="697"/>
        <end position="813"/>
    </location>
</feature>
<organism evidence="10 11">
    <name type="scientific">Malikia spinosa</name>
    <dbReference type="NCBI Taxonomy" id="86180"/>
    <lineage>
        <taxon>Bacteria</taxon>
        <taxon>Pseudomonadati</taxon>
        <taxon>Pseudomonadota</taxon>
        <taxon>Betaproteobacteria</taxon>
        <taxon>Burkholderiales</taxon>
        <taxon>Comamonadaceae</taxon>
        <taxon>Malikia</taxon>
    </lineage>
</organism>
<dbReference type="InterPro" id="IPR001789">
    <property type="entry name" value="Sig_transdc_resp-reg_receiver"/>
</dbReference>
<dbReference type="InterPro" id="IPR003594">
    <property type="entry name" value="HATPase_dom"/>
</dbReference>
<dbReference type="SMART" id="SM00387">
    <property type="entry name" value="HATPase_c"/>
    <property type="match status" value="1"/>
</dbReference>